<evidence type="ECO:0000313" key="1">
    <source>
        <dbReference type="EMBL" id="GFF13201.1"/>
    </source>
</evidence>
<reference evidence="1 2" key="1">
    <citation type="submission" date="2020-01" db="EMBL/GenBank/DDBJ databases">
        <title>Aspergillus terreus IFO 6365 whole genome shotgun sequence.</title>
        <authorList>
            <person name="Kanamasa S."/>
            <person name="Takahashi H."/>
        </authorList>
    </citation>
    <scope>NUCLEOTIDE SEQUENCE [LARGE SCALE GENOMIC DNA]</scope>
    <source>
        <strain evidence="1 2">IFO 6365</strain>
    </source>
</reference>
<dbReference type="Proteomes" id="UP000452235">
    <property type="component" value="Unassembled WGS sequence"/>
</dbReference>
<dbReference type="InterPro" id="IPR040410">
    <property type="entry name" value="UPF0658_Golgi"/>
</dbReference>
<proteinExistence type="predicted"/>
<dbReference type="AlphaFoldDB" id="A0A5M3YU32"/>
<keyword evidence="2" id="KW-1185">Reference proteome</keyword>
<evidence type="ECO:0000313" key="2">
    <source>
        <dbReference type="Proteomes" id="UP000452235"/>
    </source>
</evidence>
<comment type="caution">
    <text evidence="1">The sequence shown here is derived from an EMBL/GenBank/DDBJ whole genome shotgun (WGS) entry which is preliminary data.</text>
</comment>
<organism evidence="1 2">
    <name type="scientific">Aspergillus terreus</name>
    <dbReference type="NCBI Taxonomy" id="33178"/>
    <lineage>
        <taxon>Eukaryota</taxon>
        <taxon>Fungi</taxon>
        <taxon>Dikarya</taxon>
        <taxon>Ascomycota</taxon>
        <taxon>Pezizomycotina</taxon>
        <taxon>Eurotiomycetes</taxon>
        <taxon>Eurotiomycetidae</taxon>
        <taxon>Eurotiales</taxon>
        <taxon>Aspergillaceae</taxon>
        <taxon>Aspergillus</taxon>
        <taxon>Aspergillus subgen. Circumdati</taxon>
    </lineage>
</organism>
<dbReference type="PANTHER" id="PTHR34391:SF1">
    <property type="entry name" value="UPF0658 GOLGI APPARATUS MEMBRANE PROTEIN C1952.10C-RELATED"/>
    <property type="match status" value="1"/>
</dbReference>
<dbReference type="GO" id="GO:0005794">
    <property type="term" value="C:Golgi apparatus"/>
    <property type="evidence" value="ECO:0007669"/>
    <property type="project" value="TreeGrafter"/>
</dbReference>
<sequence>MYRPTSTNERWFCGALAVQALLVLVLEIYILVQWQSWVNPNITQVTVSYQVPVNLTLVMFAVVYEVILCLEMVHHKNSILLLAICLSNICTVAYSAMQYTSMYGTTHTIVNSRDSHRQPLVDISRDLWKEIQPAEILVPIVLGLTTLILWPVAYCVHKEFSWAIYQCVQGSPQSRYQYLGYELYLVLIKFDFYFLVGFIIQYSLVDVHFQEPEYSLTMALIPAALLLMTLGAYFIRREYRFLTIVTAILRLGVVAYLVSRIVVLCGNTQRANTPGKGLMLFFASVALTLSVFIVMCTVYCILNFKHGLQSVFARKSQVARRSFVFQELPSHSNSTRESRLTLD</sequence>
<protein>
    <submittedName>
        <fullName evidence="1">Uncharacterized nucleolar protein C2C4.08</fullName>
    </submittedName>
</protein>
<dbReference type="VEuPathDB" id="FungiDB:ATEG_02216"/>
<dbReference type="EMBL" id="BLJY01000002">
    <property type="protein sequence ID" value="GFF13201.1"/>
    <property type="molecule type" value="Genomic_DNA"/>
</dbReference>
<name>A0A5M3YU32_ASPTE</name>
<dbReference type="PANTHER" id="PTHR34391">
    <property type="entry name" value="UPF0658 GOLGI APPARATUS MEMBRANE PROTEIN C1952.10C-RELATED"/>
    <property type="match status" value="1"/>
</dbReference>
<gene>
    <name evidence="1" type="ORF">ATEIFO6365_0002031100</name>
</gene>
<accession>A0A5M3YU32</accession>
<dbReference type="OrthoDB" id="10252009at2759"/>